<protein>
    <submittedName>
        <fullName evidence="1">Uncharacterized protein</fullName>
    </submittedName>
</protein>
<organism evidence="1 2">
    <name type="scientific">Pyropia yezoensis</name>
    <name type="common">Susabi-nori</name>
    <name type="synonym">Porphyra yezoensis</name>
    <dbReference type="NCBI Taxonomy" id="2788"/>
    <lineage>
        <taxon>Eukaryota</taxon>
        <taxon>Rhodophyta</taxon>
        <taxon>Bangiophyceae</taxon>
        <taxon>Bangiales</taxon>
        <taxon>Bangiaceae</taxon>
        <taxon>Pyropia</taxon>
    </lineage>
</organism>
<sequence>MHWCCRHLQTSRCGSSRRALRSLSASASRPPRRSLPPPSAMRSPPRKRQRTAPPLPPSGALRTFILGWVGEPPPSPPPRGSAGAGASTGGASRRHGPSGGGSSGAARTAAVAAACVSTPAGVAWLSTTTAGVAAGVLPRADLTAALLDGDGTGAAALLPPLCAVAGLGRGGVLHPPGVAAAADALAARAALEVAAAAARVGGPLPSASGARTRLPAVEVGECACVGSAGGVAALVTALDEWGGEAAAARAVTLRALVLPALARRCGGGGRSRRGPCGCTASLEGVRGAALCTDVAMEVASQTVAALGVGGGRPPDLGIPQGWLRDAVGPAGGGGSGGGEDAAGGCWDPSLKVLATDPWVPRHPAPSGGGDGGGNDKPGTPPGAAAAPADDAAVDLFAAALPCATERSLVRALVMATPLTERQAILDAAWAALVLQLTAGSGGGGCGGSGCGGGGDSDDGGSEGGGGGPARVRGVHWARLMVVLHATPGAAGGVLAGLAAVLAAGASSDVDGGPVSGGRGAAEAAVAAAVTVARHVSLAAATAAVVAQAAAASGVGMAARGAGDGRAAVGGDALSPAVGGTPFAAAALGSAPAGAAGWAPTPADADAVATASARAYEAWLRSAVAGDTGEGGRASRDGGGCAGGGRRRGVAPLLAAVLAAAIPAEPPRLLRASLRALTGVAGAEEYHQLARARLRELWAERRRLGNGVGEGGDEMEGGWGTPPPDGDDGWDGDGEGGRVSHAREAEADSPAAEVHAYVLEWARSGGRALPDALIREALFTRYRFRSRTVPLLLAASTAPPDSVLAVHFPQGGLADYNRARLGLVDALAGQAGKRVIFAAEAQAAAVAIGAATAAAEAASAERARRAAAGSSRAGGGGVVAAPGGGASLESLVTAFAVAARRDGGGTAPLGEADALAAALVAATGGAIRGAPAADGRVGVPATEVAATTAADELLNVLVAEVLRAAGGHLGLPPVPAGGRACAGGRGGGGGGGNEAAPLPAPVLDPALPNAVYHSLWAAAGPWLPSLYVSVLAQSPLAPLRRALRVRLAALAVLQAAHLSPPQLLVVALLLAVGGAGAVGGVPGLGELVAAPPGAVPEGGRGQVSGEGATPPTRRLALAGHVLPNGRTDGADGDSSDHNKDIDSGGDGNGDGDGCLDGISGPPPLSDLVFAALPLGTATLPTSIALALHFTGIAVASGRLLLAPPPGSWRVPPPRHGPTAAYRPRQYRPTLRRLPGPTACTSPEAPFPSSPGTVPRRGVAQPPPLCPPSAPWKRRWPPHRRHRYGMCLPSRECGRLRRGCGWPTGCAWSSAGEVATMGQWAGGVVAQDPVSTSLTVAARRWWPTPPPALPAMLTARVTAAEG</sequence>
<evidence type="ECO:0000313" key="1">
    <source>
        <dbReference type="EMBL" id="KAK1866207.1"/>
    </source>
</evidence>
<dbReference type="EMBL" id="CM020619">
    <property type="protein sequence ID" value="KAK1866207.1"/>
    <property type="molecule type" value="Genomic_DNA"/>
</dbReference>
<name>A0ACC3C7Q4_PYRYE</name>
<keyword evidence="2" id="KW-1185">Reference proteome</keyword>
<comment type="caution">
    <text evidence="1">The sequence shown here is derived from an EMBL/GenBank/DDBJ whole genome shotgun (WGS) entry which is preliminary data.</text>
</comment>
<accession>A0ACC3C7Q4</accession>
<evidence type="ECO:0000313" key="2">
    <source>
        <dbReference type="Proteomes" id="UP000798662"/>
    </source>
</evidence>
<reference evidence="1" key="1">
    <citation type="submission" date="2019-11" db="EMBL/GenBank/DDBJ databases">
        <title>Nori genome reveals adaptations in red seaweeds to the harsh intertidal environment.</title>
        <authorList>
            <person name="Wang D."/>
            <person name="Mao Y."/>
        </authorList>
    </citation>
    <scope>NUCLEOTIDE SEQUENCE</scope>
    <source>
        <tissue evidence="1">Gametophyte</tissue>
    </source>
</reference>
<dbReference type="Proteomes" id="UP000798662">
    <property type="component" value="Chromosome 2"/>
</dbReference>
<proteinExistence type="predicted"/>
<gene>
    <name evidence="1" type="ORF">I4F81_008727</name>
</gene>